<dbReference type="InterPro" id="IPR058065">
    <property type="entry name" value="LIC_10190-like"/>
</dbReference>
<evidence type="ECO:0000313" key="4">
    <source>
        <dbReference type="Proteomes" id="UP000029707"/>
    </source>
</evidence>
<dbReference type="Proteomes" id="UP000029707">
    <property type="component" value="Unassembled WGS sequence"/>
</dbReference>
<keyword evidence="1" id="KW-1133">Transmembrane helix</keyword>
<protein>
    <recommendedName>
        <fullName evidence="2">DUF8201 domain-containing protein</fullName>
    </recommendedName>
</protein>
<feature type="transmembrane region" description="Helical" evidence="1">
    <location>
        <begin position="202"/>
        <end position="224"/>
    </location>
</feature>
<feature type="transmembrane region" description="Helical" evidence="1">
    <location>
        <begin position="430"/>
        <end position="447"/>
    </location>
</feature>
<sequence>MEWIITNGQIAFVLLLWILATFGYGGAMFYLYEKTCAPAVSLQDGLKFFTQLILGMLFLCFITQVINIFLPIHSFFAYFFLTLGIIFCPYFCKDFFRDKIFLTAALLAFCIIAPLSFLSDSIGDSINYHIQIVTWIQQSPLIFGLANIHGRLGFNGLIYNFYALSDVSLIFPHLRSFIGNEIVYFGFLAGAFYMLLKRQFAPFYALFIICSLLPFPFIILWAELQALHCEGIGAVLGILVFALLLYTITYKEVKVLILCLFVSLFAVMIKIANFALVLSVFLVYCIIFKEYIFKQSIKTYLTLALLCFICVLPWAVKGIMTSGMLAYPANVFYIESLPWAVSDTQRQNEVCWIMSWARAPGKNCVEVLSNYAWMSDWFAMKTRYFGWYFKYFVYSFFACISIALMLILLHKKQKISLSQSLTQLPSQKGFISITLALLCGIIFWFVSGPDPRFGMVYIVPLLGFLFAFNLTFIWNISHNNMRIIFLGLFVLSVLPMFLNMRPAFIIIWLICLLLPLRYKRFYMPFVIIASLLCVPNLYRKYIDAMKEVPKIRPIFIEEKLTHFGVKIFVRKDNANKSTQPFAYEPLPSGPYFNESVANIKEETIFGRKAYIINK</sequence>
<feature type="transmembrane region" description="Helical" evidence="1">
    <location>
        <begin position="391"/>
        <end position="409"/>
    </location>
</feature>
<dbReference type="Pfam" id="PF26626">
    <property type="entry name" value="DUF8201"/>
    <property type="match status" value="1"/>
</dbReference>
<evidence type="ECO:0000256" key="1">
    <source>
        <dbReference type="SAM" id="Phobius"/>
    </source>
</evidence>
<proteinExistence type="predicted"/>
<feature type="transmembrane region" description="Helical" evidence="1">
    <location>
        <begin position="299"/>
        <end position="316"/>
    </location>
</feature>
<dbReference type="EMBL" id="JRMQ02000001">
    <property type="protein sequence ID" value="TLE03335.1"/>
    <property type="molecule type" value="Genomic_DNA"/>
</dbReference>
<keyword evidence="1" id="KW-0472">Membrane</keyword>
<evidence type="ECO:0000313" key="3">
    <source>
        <dbReference type="EMBL" id="TLE03335.1"/>
    </source>
</evidence>
<accession>A0A4U8TTZ7</accession>
<feature type="domain" description="DUF8201" evidence="2">
    <location>
        <begin position="11"/>
        <end position="458"/>
    </location>
</feature>
<dbReference type="RefSeq" id="WP_034360841.1">
    <property type="nucleotide sequence ID" value="NZ_JRMQ02000001.1"/>
</dbReference>
<feature type="transmembrane region" description="Helical" evidence="1">
    <location>
        <begin position="521"/>
        <end position="538"/>
    </location>
</feature>
<feature type="transmembrane region" description="Helical" evidence="1">
    <location>
        <begin position="152"/>
        <end position="171"/>
    </location>
</feature>
<name>A0A4U8TTZ7_9HELI</name>
<dbReference type="InterPro" id="IPR058514">
    <property type="entry name" value="DUF8201"/>
</dbReference>
<feature type="transmembrane region" description="Helical" evidence="1">
    <location>
        <begin position="99"/>
        <end position="118"/>
    </location>
</feature>
<dbReference type="NCBIfam" id="NF047510">
    <property type="entry name" value="LIC_10190_fam"/>
    <property type="match status" value="1"/>
</dbReference>
<dbReference type="OrthoDB" id="344987at2"/>
<feature type="transmembrane region" description="Helical" evidence="1">
    <location>
        <begin position="75"/>
        <end position="92"/>
    </location>
</feature>
<feature type="transmembrane region" description="Helical" evidence="1">
    <location>
        <begin position="12"/>
        <end position="32"/>
    </location>
</feature>
<feature type="transmembrane region" description="Helical" evidence="1">
    <location>
        <begin position="178"/>
        <end position="196"/>
    </location>
</feature>
<feature type="transmembrane region" description="Helical" evidence="1">
    <location>
        <begin position="52"/>
        <end position="69"/>
    </location>
</feature>
<organism evidence="3 4">
    <name type="scientific">Helicobacter japonicus</name>
    <dbReference type="NCBI Taxonomy" id="425400"/>
    <lineage>
        <taxon>Bacteria</taxon>
        <taxon>Pseudomonadati</taxon>
        <taxon>Campylobacterota</taxon>
        <taxon>Epsilonproteobacteria</taxon>
        <taxon>Campylobacterales</taxon>
        <taxon>Helicobacteraceae</taxon>
        <taxon>Helicobacter</taxon>
    </lineage>
</organism>
<gene>
    <name evidence="3" type="ORF">LS65_000770</name>
</gene>
<comment type="caution">
    <text evidence="3">The sequence shown here is derived from an EMBL/GenBank/DDBJ whole genome shotgun (WGS) entry which is preliminary data.</text>
</comment>
<reference evidence="3 4" key="1">
    <citation type="journal article" date="2014" name="Genome Announc.">
        <title>Draft genome sequences of eight enterohepatic helicobacter species isolated from both laboratory and wild rodents.</title>
        <authorList>
            <person name="Sheh A."/>
            <person name="Shen Z."/>
            <person name="Fox J.G."/>
        </authorList>
    </citation>
    <scope>NUCLEOTIDE SEQUENCE [LARGE SCALE GENOMIC DNA]</scope>
    <source>
        <strain evidence="3 4">MIT 01-6451</strain>
    </source>
</reference>
<evidence type="ECO:0000259" key="2">
    <source>
        <dbReference type="Pfam" id="PF26626"/>
    </source>
</evidence>
<feature type="transmembrane region" description="Helical" evidence="1">
    <location>
        <begin position="483"/>
        <end position="515"/>
    </location>
</feature>
<keyword evidence="1" id="KW-0812">Transmembrane</keyword>
<dbReference type="STRING" id="425400.LS65_01805"/>
<feature type="transmembrane region" description="Helical" evidence="1">
    <location>
        <begin position="453"/>
        <end position="476"/>
    </location>
</feature>
<feature type="transmembrane region" description="Helical" evidence="1">
    <location>
        <begin position="255"/>
        <end position="287"/>
    </location>
</feature>
<dbReference type="AlphaFoldDB" id="A0A4U8TTZ7"/>
<keyword evidence="4" id="KW-1185">Reference proteome</keyword>
<feature type="transmembrane region" description="Helical" evidence="1">
    <location>
        <begin position="231"/>
        <end position="249"/>
    </location>
</feature>